<dbReference type="InterPro" id="IPR051464">
    <property type="entry name" value="Peptidase_M42_aminopept"/>
</dbReference>
<evidence type="ECO:0000256" key="3">
    <source>
        <dbReference type="ARBA" id="ARBA00022670"/>
    </source>
</evidence>
<dbReference type="InterPro" id="IPR008007">
    <property type="entry name" value="Peptidase_M42"/>
</dbReference>
<dbReference type="AlphaFoldDB" id="A0A2K1P0U8"/>
<dbReference type="InterPro" id="IPR023367">
    <property type="entry name" value="Peptidase_M42_dom2"/>
</dbReference>
<comment type="cofactor">
    <cofactor evidence="8">
        <name>a divalent metal cation</name>
        <dbReference type="ChEBI" id="CHEBI:60240"/>
    </cofactor>
    <text evidence="8">Binds 2 divalent metal cations per subunit.</text>
</comment>
<evidence type="ECO:0000313" key="9">
    <source>
        <dbReference type="EMBL" id="PNR96413.1"/>
    </source>
</evidence>
<keyword evidence="4 8" id="KW-0479">Metal-binding</keyword>
<feature type="binding site" evidence="8">
    <location>
        <position position="64"/>
    </location>
    <ligand>
        <name>Zn(2+)</name>
        <dbReference type="ChEBI" id="CHEBI:29105"/>
        <label>1</label>
    </ligand>
</feature>
<name>A0A2K1P0U8_9BACT</name>
<evidence type="ECO:0000256" key="4">
    <source>
        <dbReference type="ARBA" id="ARBA00022723"/>
    </source>
</evidence>
<proteinExistence type="inferred from homology"/>
<evidence type="ECO:0000313" key="10">
    <source>
        <dbReference type="Proteomes" id="UP000236434"/>
    </source>
</evidence>
<feature type="binding site" evidence="8">
    <location>
        <position position="173"/>
    </location>
    <ligand>
        <name>Zn(2+)</name>
        <dbReference type="ChEBI" id="CHEBI:29105"/>
        <label>2</label>
    </ligand>
</feature>
<comment type="similarity">
    <text evidence="1 6">Belongs to the peptidase M42 family.</text>
</comment>
<keyword evidence="3" id="KW-0645">Protease</keyword>
<comment type="caution">
    <text evidence="9">The sequence shown here is derived from an EMBL/GenBank/DDBJ whole genome shotgun (WGS) entry which is preliminary data.</text>
</comment>
<sequence length="346" mass="37604">MDTSTLLKNLSNTFAVSSFENCTFPLIEKELKNISPDVKSEKVGIGNLTASYGNGNPKIAFFAHVDEIGIVISKIIDEHFARISPVGGVDPRTLVGKRVLFKTNDLEKIGIVGFLAPHLQKKEDREKSPSFDELFVDFSISEGTSDINVGDMGVIQVQAVDLENGKISNKSLDNKVGASVLIKSLEYLQNLKFEGQLILSFNKGEEVGLVGAQGSTHHLKPDFAIVVDVTFGEKLPENIESIKLGEGPVIGVGTTVTRSVFEELTKTAKNNNIKYQIETFTRGSGTEADVVQISSTGIKTGVVSVPILNMHSPNEVVDVKDVEESAKLLSLFALNTSLNWKGRRKL</sequence>
<keyword evidence="5" id="KW-0378">Hydrolase</keyword>
<evidence type="ECO:0000256" key="5">
    <source>
        <dbReference type="ARBA" id="ARBA00022801"/>
    </source>
</evidence>
<feature type="active site" description="Proton acceptor" evidence="7">
    <location>
        <position position="205"/>
    </location>
</feature>
<dbReference type="OrthoDB" id="48055at2"/>
<feature type="binding site" evidence="8">
    <location>
        <position position="206"/>
    </location>
    <ligand>
        <name>Zn(2+)</name>
        <dbReference type="ChEBI" id="CHEBI:29105"/>
        <label>2</label>
    </ligand>
</feature>
<organism evidence="9 10">
    <name type="scientific">Petrotoga olearia DSM 13574</name>
    <dbReference type="NCBI Taxonomy" id="1122955"/>
    <lineage>
        <taxon>Bacteria</taxon>
        <taxon>Thermotogati</taxon>
        <taxon>Thermotogota</taxon>
        <taxon>Thermotogae</taxon>
        <taxon>Petrotogales</taxon>
        <taxon>Petrotogaceae</taxon>
        <taxon>Petrotoga</taxon>
    </lineage>
</organism>
<protein>
    <submittedName>
        <fullName evidence="9">Peptidase M42</fullName>
    </submittedName>
</protein>
<dbReference type="SUPFAM" id="SSF53187">
    <property type="entry name" value="Zn-dependent exopeptidases"/>
    <property type="match status" value="1"/>
</dbReference>
<dbReference type="GO" id="GO:0004177">
    <property type="term" value="F:aminopeptidase activity"/>
    <property type="evidence" value="ECO:0007669"/>
    <property type="project" value="UniProtKB-UniRule"/>
</dbReference>
<dbReference type="RefSeq" id="WP_103066887.1">
    <property type="nucleotide sequence ID" value="NZ_AZRL01000012.1"/>
</dbReference>
<evidence type="ECO:0000256" key="6">
    <source>
        <dbReference type="PIRNR" id="PIRNR001123"/>
    </source>
</evidence>
<feature type="binding site" evidence="8">
    <location>
        <position position="173"/>
    </location>
    <ligand>
        <name>Zn(2+)</name>
        <dbReference type="ChEBI" id="CHEBI:29105"/>
        <label>1</label>
    </ligand>
</feature>
<dbReference type="Gene3D" id="3.40.630.10">
    <property type="entry name" value="Zn peptidases"/>
    <property type="match status" value="1"/>
</dbReference>
<evidence type="ECO:0000256" key="7">
    <source>
        <dbReference type="PIRSR" id="PIRSR001123-1"/>
    </source>
</evidence>
<gene>
    <name evidence="9" type="ORF">X929_04805</name>
</gene>
<dbReference type="PANTHER" id="PTHR32481">
    <property type="entry name" value="AMINOPEPTIDASE"/>
    <property type="match status" value="1"/>
</dbReference>
<evidence type="ECO:0000256" key="2">
    <source>
        <dbReference type="ARBA" id="ARBA00022438"/>
    </source>
</evidence>
<accession>A0A2K1P0U8</accession>
<feature type="binding site" evidence="8">
    <location>
        <position position="311"/>
    </location>
    <ligand>
        <name>Zn(2+)</name>
        <dbReference type="ChEBI" id="CHEBI:29105"/>
        <label>2</label>
    </ligand>
</feature>
<keyword evidence="2" id="KW-0031">Aminopeptidase</keyword>
<dbReference type="Gene3D" id="2.40.30.40">
    <property type="entry name" value="Peptidase M42, domain 2"/>
    <property type="match status" value="1"/>
</dbReference>
<dbReference type="Proteomes" id="UP000236434">
    <property type="component" value="Unassembled WGS sequence"/>
</dbReference>
<dbReference type="SUPFAM" id="SSF101821">
    <property type="entry name" value="Aminopeptidase/glucanase lid domain"/>
    <property type="match status" value="1"/>
</dbReference>
<dbReference type="PANTHER" id="PTHR32481:SF6">
    <property type="entry name" value="ENDOGLUCANASE"/>
    <property type="match status" value="1"/>
</dbReference>
<dbReference type="PIRSF" id="PIRSF001123">
    <property type="entry name" value="PepA_GA"/>
    <property type="match status" value="1"/>
</dbReference>
<feature type="binding site" evidence="8">
    <location>
        <position position="228"/>
    </location>
    <ligand>
        <name>Zn(2+)</name>
        <dbReference type="ChEBI" id="CHEBI:29105"/>
        <label>1</label>
    </ligand>
</feature>
<dbReference type="GO" id="GO:0006508">
    <property type="term" value="P:proteolysis"/>
    <property type="evidence" value="ECO:0007669"/>
    <property type="project" value="UniProtKB-KW"/>
</dbReference>
<evidence type="ECO:0000256" key="8">
    <source>
        <dbReference type="PIRSR" id="PIRSR001123-2"/>
    </source>
</evidence>
<dbReference type="Pfam" id="PF05343">
    <property type="entry name" value="Peptidase_M42"/>
    <property type="match status" value="1"/>
</dbReference>
<reference evidence="9 10" key="1">
    <citation type="submission" date="2013-12" db="EMBL/GenBank/DDBJ databases">
        <title>Comparative genomics of Petrotoga isolates.</title>
        <authorList>
            <person name="Nesbo C.L."/>
            <person name="Charchuk R."/>
            <person name="Chow K."/>
        </authorList>
    </citation>
    <scope>NUCLEOTIDE SEQUENCE [LARGE SCALE GENOMIC DNA]</scope>
    <source>
        <strain evidence="9 10">DSM 13574</strain>
    </source>
</reference>
<dbReference type="EMBL" id="AZRL01000012">
    <property type="protein sequence ID" value="PNR96413.1"/>
    <property type="molecule type" value="Genomic_DNA"/>
</dbReference>
<dbReference type="GO" id="GO:0046872">
    <property type="term" value="F:metal ion binding"/>
    <property type="evidence" value="ECO:0007669"/>
    <property type="project" value="UniProtKB-UniRule"/>
</dbReference>
<evidence type="ECO:0000256" key="1">
    <source>
        <dbReference type="ARBA" id="ARBA00006272"/>
    </source>
</evidence>